<comment type="caution">
    <text evidence="4">The sequence shown here is derived from an EMBL/GenBank/DDBJ whole genome shotgun (WGS) entry which is preliminary data.</text>
</comment>
<dbReference type="InterPro" id="IPR006026">
    <property type="entry name" value="Peptidase_Metallo"/>
</dbReference>
<name>A0ABP1RUQ7_9HEXA</name>
<comment type="cofactor">
    <cofactor evidence="1 2">
        <name>Zn(2+)</name>
        <dbReference type="ChEBI" id="CHEBI:29105"/>
    </cofactor>
    <text evidence="1 2">Binds 1 zinc ion per subunit.</text>
</comment>
<keyword evidence="1 2" id="KW-0482">Metalloprotease</keyword>
<keyword evidence="1 2" id="KW-0862">Zinc</keyword>
<evidence type="ECO:0000256" key="1">
    <source>
        <dbReference type="PROSITE-ProRule" id="PRU01211"/>
    </source>
</evidence>
<reference evidence="4 5" key="1">
    <citation type="submission" date="2024-08" db="EMBL/GenBank/DDBJ databases">
        <authorList>
            <person name="Cucini C."/>
            <person name="Frati F."/>
        </authorList>
    </citation>
    <scope>NUCLEOTIDE SEQUENCE [LARGE SCALE GENOMIC DNA]</scope>
</reference>
<dbReference type="EMBL" id="CAXLJM020000111">
    <property type="protein sequence ID" value="CAL8136219.1"/>
    <property type="molecule type" value="Genomic_DNA"/>
</dbReference>
<evidence type="ECO:0000313" key="5">
    <source>
        <dbReference type="Proteomes" id="UP001642540"/>
    </source>
</evidence>
<organism evidence="4 5">
    <name type="scientific">Orchesella dallaii</name>
    <dbReference type="NCBI Taxonomy" id="48710"/>
    <lineage>
        <taxon>Eukaryota</taxon>
        <taxon>Metazoa</taxon>
        <taxon>Ecdysozoa</taxon>
        <taxon>Arthropoda</taxon>
        <taxon>Hexapoda</taxon>
        <taxon>Collembola</taxon>
        <taxon>Entomobryomorpha</taxon>
        <taxon>Entomobryoidea</taxon>
        <taxon>Orchesellidae</taxon>
        <taxon>Orchesellinae</taxon>
        <taxon>Orchesella</taxon>
    </lineage>
</organism>
<evidence type="ECO:0000313" key="4">
    <source>
        <dbReference type="EMBL" id="CAL8136219.1"/>
    </source>
</evidence>
<comment type="caution">
    <text evidence="1">Lacks conserved residue(s) required for the propagation of feature annotation.</text>
</comment>
<keyword evidence="1 2" id="KW-0378">Hydrolase</keyword>
<keyword evidence="1 2" id="KW-0645">Protease</keyword>
<proteinExistence type="predicted"/>
<sequence length="420" mass="46684">MGILTHFLIPLLLINFCAGSTNINCNVPSSWLSGNPTIQRSTSSSGQVPYVSGINFYNTYLWSKWPQGRVKYKLNATLTASDITEVRKAFNEYHTKTCIQFLPWEQGDVDFVSIERDDNTCGLAHVCKIGGYQFAQFGGGCRTMSTMVHELGHTLCLGHEHQREDRDDYVTYSGCHQVPTKYTNNHVPKGIYDYRSIMHYWCDANNACFGGRPLTPNVNNCGGAVTTGLSVFDVDGINSLYNCQGCTRHRWRPAQSLTQADRGNLHNFGHYSQDGNPLYPCRALYHGSVSVGTFDDATKSCRIYYAGVVSVTENVEVLTIPGGLSQSCYKYELVSRTTASPRTAIPAGSSNWDGWVRYIAYASKTLANGVTDKTFGTVSTYTQSSFTYSADMPSSSGIYYTLDYDVLSCRLDDECMRWNG</sequence>
<dbReference type="PANTHER" id="PTHR10127">
    <property type="entry name" value="DISCOIDIN, CUB, EGF, LAMININ , AND ZINC METALLOPROTEASE DOMAIN CONTAINING"/>
    <property type="match status" value="1"/>
</dbReference>
<evidence type="ECO:0000259" key="3">
    <source>
        <dbReference type="PROSITE" id="PS51864"/>
    </source>
</evidence>
<dbReference type="PROSITE" id="PS51864">
    <property type="entry name" value="ASTACIN"/>
    <property type="match status" value="1"/>
</dbReference>
<evidence type="ECO:0000256" key="2">
    <source>
        <dbReference type="RuleBase" id="RU361183"/>
    </source>
</evidence>
<dbReference type="PANTHER" id="PTHR10127:SF850">
    <property type="entry name" value="METALLOENDOPEPTIDASE"/>
    <property type="match status" value="1"/>
</dbReference>
<dbReference type="SUPFAM" id="SSF55486">
    <property type="entry name" value="Metalloproteases ('zincins'), catalytic domain"/>
    <property type="match status" value="1"/>
</dbReference>
<gene>
    <name evidence="4" type="ORF">ODALV1_LOCUS26340</name>
</gene>
<dbReference type="Pfam" id="PF01400">
    <property type="entry name" value="Astacin"/>
    <property type="match status" value="1"/>
</dbReference>
<dbReference type="InterPro" id="IPR006616">
    <property type="entry name" value="DM9_repeat"/>
</dbReference>
<feature type="binding site" evidence="1">
    <location>
        <position position="149"/>
    </location>
    <ligand>
        <name>Zn(2+)</name>
        <dbReference type="ChEBI" id="CHEBI:29105"/>
        <note>catalytic</note>
    </ligand>
</feature>
<keyword evidence="5" id="KW-1185">Reference proteome</keyword>
<feature type="active site" evidence="1">
    <location>
        <position position="150"/>
    </location>
</feature>
<feature type="signal peptide" evidence="2">
    <location>
        <begin position="1"/>
        <end position="19"/>
    </location>
</feature>
<dbReference type="Pfam" id="PF11901">
    <property type="entry name" value="DM9"/>
    <property type="match status" value="1"/>
</dbReference>
<dbReference type="EC" id="3.4.24.-" evidence="2"/>
<dbReference type="Gene3D" id="3.40.390.10">
    <property type="entry name" value="Collagenase (Catalytic Domain)"/>
    <property type="match status" value="1"/>
</dbReference>
<feature type="domain" description="Peptidase M12A" evidence="3">
    <location>
        <begin position="52"/>
        <end position="244"/>
    </location>
</feature>
<keyword evidence="1 2" id="KW-0479">Metal-binding</keyword>
<feature type="binding site" evidence="1">
    <location>
        <position position="153"/>
    </location>
    <ligand>
        <name>Zn(2+)</name>
        <dbReference type="ChEBI" id="CHEBI:29105"/>
        <note>catalytic</note>
    </ligand>
</feature>
<dbReference type="Proteomes" id="UP001642540">
    <property type="component" value="Unassembled WGS sequence"/>
</dbReference>
<dbReference type="InterPro" id="IPR024079">
    <property type="entry name" value="MetalloPept_cat_dom_sf"/>
</dbReference>
<dbReference type="InterPro" id="IPR001506">
    <property type="entry name" value="Peptidase_M12A"/>
</dbReference>
<protein>
    <recommendedName>
        <fullName evidence="2">Metalloendopeptidase</fullName>
        <ecNumber evidence="2">3.4.24.-</ecNumber>
    </recommendedName>
</protein>
<feature type="binding site" evidence="1">
    <location>
        <position position="159"/>
    </location>
    <ligand>
        <name>Zn(2+)</name>
        <dbReference type="ChEBI" id="CHEBI:29105"/>
        <note>catalytic</note>
    </ligand>
</feature>
<keyword evidence="2" id="KW-0732">Signal</keyword>
<accession>A0ABP1RUQ7</accession>
<dbReference type="SMART" id="SM00235">
    <property type="entry name" value="ZnMc"/>
    <property type="match status" value="1"/>
</dbReference>
<feature type="chain" id="PRO_5044955898" description="Metalloendopeptidase" evidence="2">
    <location>
        <begin position="20"/>
        <end position="420"/>
    </location>
</feature>
<dbReference type="PRINTS" id="PR00480">
    <property type="entry name" value="ASTACIN"/>
</dbReference>